<dbReference type="EMBL" id="JAFBDR010000010">
    <property type="protein sequence ID" value="MBM7571690.1"/>
    <property type="molecule type" value="Genomic_DNA"/>
</dbReference>
<evidence type="ECO:0000259" key="1">
    <source>
        <dbReference type="Pfam" id="PF04471"/>
    </source>
</evidence>
<dbReference type="PANTHER" id="PTHR30015:SF7">
    <property type="entry name" value="TYPE IV METHYL-DIRECTED RESTRICTION ENZYME ECOKMRR"/>
    <property type="match status" value="1"/>
</dbReference>
<dbReference type="InterPro" id="IPR011335">
    <property type="entry name" value="Restrct_endonuc-II-like"/>
</dbReference>
<dbReference type="RefSeq" id="WP_204499513.1">
    <property type="nucleotide sequence ID" value="NZ_JAFBDR010000010.1"/>
</dbReference>
<dbReference type="PANTHER" id="PTHR30015">
    <property type="entry name" value="MRR RESTRICTION SYSTEM PROTEIN"/>
    <property type="match status" value="1"/>
</dbReference>
<gene>
    <name evidence="2" type="ORF">JOC48_002189</name>
</gene>
<feature type="domain" description="Restriction endonuclease type IV Mrr" evidence="1">
    <location>
        <begin position="76"/>
        <end position="180"/>
    </location>
</feature>
<accession>A0ABS2N0P7</accession>
<sequence>MEFIIAAQFLVIGGLVWYIKKRNDQEANLIAKKIESSIDLKRTMAMGLAYRFNFPTENKDGEVIFKKTTNLFIKQSDFDFEEFVAEVMEKRFGGNAQTTVKVGDFGVDIEHFREDGLYLGQVKVYNHDLDYTPIALIHSNMMKQGAKGGYVITTSDFTPSARKYAEELNIELINGVQFVSYWLESMDSKVYEPTGEFA</sequence>
<organism evidence="2 3">
    <name type="scientific">Aquibacillus albus</name>
    <dbReference type="NCBI Taxonomy" id="1168171"/>
    <lineage>
        <taxon>Bacteria</taxon>
        <taxon>Bacillati</taxon>
        <taxon>Bacillota</taxon>
        <taxon>Bacilli</taxon>
        <taxon>Bacillales</taxon>
        <taxon>Bacillaceae</taxon>
        <taxon>Aquibacillus</taxon>
    </lineage>
</organism>
<dbReference type="InterPro" id="IPR052906">
    <property type="entry name" value="Type_IV_Methyl-Rstrct_Enzyme"/>
</dbReference>
<dbReference type="SUPFAM" id="SSF52980">
    <property type="entry name" value="Restriction endonuclease-like"/>
    <property type="match status" value="1"/>
</dbReference>
<dbReference type="Pfam" id="PF04471">
    <property type="entry name" value="Mrr_cat"/>
    <property type="match status" value="1"/>
</dbReference>
<evidence type="ECO:0000313" key="2">
    <source>
        <dbReference type="EMBL" id="MBM7571690.1"/>
    </source>
</evidence>
<proteinExistence type="predicted"/>
<dbReference type="InterPro" id="IPR011856">
    <property type="entry name" value="tRNA_endonuc-like_dom_sf"/>
</dbReference>
<name>A0ABS2N0P7_9BACI</name>
<comment type="caution">
    <text evidence="2">The sequence shown here is derived from an EMBL/GenBank/DDBJ whole genome shotgun (WGS) entry which is preliminary data.</text>
</comment>
<evidence type="ECO:0000313" key="3">
    <source>
        <dbReference type="Proteomes" id="UP001296943"/>
    </source>
</evidence>
<dbReference type="Proteomes" id="UP001296943">
    <property type="component" value="Unassembled WGS sequence"/>
</dbReference>
<dbReference type="Gene3D" id="3.40.1350.10">
    <property type="match status" value="1"/>
</dbReference>
<protein>
    <submittedName>
        <fullName evidence="2">Restriction system protein</fullName>
    </submittedName>
</protein>
<keyword evidence="3" id="KW-1185">Reference proteome</keyword>
<dbReference type="InterPro" id="IPR007560">
    <property type="entry name" value="Restrct_endonuc_IV_Mrr"/>
</dbReference>
<reference evidence="2 3" key="1">
    <citation type="submission" date="2021-01" db="EMBL/GenBank/DDBJ databases">
        <title>Genomic Encyclopedia of Type Strains, Phase IV (KMG-IV): sequencing the most valuable type-strain genomes for metagenomic binning, comparative biology and taxonomic classification.</title>
        <authorList>
            <person name="Goeker M."/>
        </authorList>
    </citation>
    <scope>NUCLEOTIDE SEQUENCE [LARGE SCALE GENOMIC DNA]</scope>
    <source>
        <strain evidence="2 3">DSM 23711</strain>
    </source>
</reference>